<sequence>MSLINDEISFQDNSAKKKLNHIWVTRCPVPTATGIALKRGTLANKFAQLNIDVATLQDAQKDLAIHHTDHQLPALFREGGNVPALAAIAEGAPSRLIGLTWIDEWQVIIVRPDSNIHQPEDLKGVKVALPQYSERRSGSIFRAMSLQGIRGALQLAGLHLNDVKFVEVPERGKSKQDIDKTNTRDASTYWSGLDALLTGEVDAVYVKGASAVDAAKKRGLKVGIDLDQFDDITSRVNNGTPRPITVHEDLLENHFDVVVDFLEELFDTADWAKDHLDEVLEILQSETIAGAESVATAYRNNFHKSLHPSLDVERIQLLKQQKDFLWLHGFLEHDVDIDAWVDVRPLQAVIERRQKKAS</sequence>
<dbReference type="Proteomes" id="UP000219042">
    <property type="component" value="Unassembled WGS sequence"/>
</dbReference>
<dbReference type="PANTHER" id="PTHR30024">
    <property type="entry name" value="ALIPHATIC SULFONATES-BINDING PROTEIN-RELATED"/>
    <property type="match status" value="1"/>
</dbReference>
<dbReference type="OrthoDB" id="7467011at2"/>
<dbReference type="Gene3D" id="3.40.190.270">
    <property type="match status" value="1"/>
</dbReference>
<accession>A0A240EC26</accession>
<protein>
    <submittedName>
        <fullName evidence="1">2'-hydroxybiphenyl-2-sulfinate desulfinase</fullName>
    </submittedName>
</protein>
<dbReference type="RefSeq" id="WP_097079484.1">
    <property type="nucleotide sequence ID" value="NZ_BAABHT010000005.1"/>
</dbReference>
<dbReference type="SUPFAM" id="SSF53850">
    <property type="entry name" value="Periplasmic binding protein-like II"/>
    <property type="match status" value="1"/>
</dbReference>
<gene>
    <name evidence="1" type="ORF">SAMN05421731_105284</name>
</gene>
<keyword evidence="2" id="KW-1185">Reference proteome</keyword>
<evidence type="ECO:0000313" key="2">
    <source>
        <dbReference type="Proteomes" id="UP000219042"/>
    </source>
</evidence>
<organism evidence="1 2">
    <name type="scientific">Acinetobacter puyangensis</name>
    <dbReference type="NCBI Taxonomy" id="1096779"/>
    <lineage>
        <taxon>Bacteria</taxon>
        <taxon>Pseudomonadati</taxon>
        <taxon>Pseudomonadota</taxon>
        <taxon>Gammaproteobacteria</taxon>
        <taxon>Moraxellales</taxon>
        <taxon>Moraxellaceae</taxon>
        <taxon>Acinetobacter</taxon>
    </lineage>
</organism>
<evidence type="ECO:0000313" key="1">
    <source>
        <dbReference type="EMBL" id="SNX45729.1"/>
    </source>
</evidence>
<reference evidence="2" key="1">
    <citation type="submission" date="2016-09" db="EMBL/GenBank/DDBJ databases">
        <authorList>
            <person name="Varghese N."/>
            <person name="Submissions S."/>
        </authorList>
    </citation>
    <scope>NUCLEOTIDE SEQUENCE [LARGE SCALE GENOMIC DNA]</scope>
    <source>
        <strain evidence="2">ANC 4466</strain>
    </source>
</reference>
<name>A0A240EC26_9GAMM</name>
<dbReference type="EMBL" id="OANT01000005">
    <property type="protein sequence ID" value="SNX45729.1"/>
    <property type="molecule type" value="Genomic_DNA"/>
</dbReference>
<dbReference type="AlphaFoldDB" id="A0A240EC26"/>
<proteinExistence type="predicted"/>
<dbReference type="Gene3D" id="3.40.190.10">
    <property type="entry name" value="Periplasmic binding protein-like II"/>
    <property type="match status" value="1"/>
</dbReference>